<keyword evidence="4" id="KW-1185">Reference proteome</keyword>
<name>A0A3R9NTQ4_9BACT</name>
<dbReference type="RefSeq" id="WP_125437343.1">
    <property type="nucleotide sequence ID" value="NZ_RWIU01000003.1"/>
</dbReference>
<feature type="compositionally biased region" description="Low complexity" evidence="1">
    <location>
        <begin position="233"/>
        <end position="242"/>
    </location>
</feature>
<sequence length="503" mass="54941">MTEHESEQLYQDLKRKLEGYGSAPPEAVWAAIREQVPAKQPRNWRPLLLLLLLAFVVGTVKIGNDYWHPFASLNAGSQAAQRTSSQPEADRATSRKLLPPAHTTAEPAALAESRAARAVTSAVSPLSGSSGNPSAESGSPILPAITARTKREQRTHNGVVVGAANGPDGAPRSKRRNLRRAVGLLAGTTKTARTSYPGLESEGNRRTLQRSGAARRSRTDLSPTAGEAAENPTTGDATAHATATRRSRQQAQKVSNEPLALLAIRPKPLEPAEPEVHAKRRARKRHTKQELRLRNWSAQLVLGPSLTYRFLGGSPTQLERLERPNLGFSGQATAAYAFSRQLTVAAGLGYAELANSLQYQLKKTSQENLLQKDFRDVYRFLTIPVQAQLTLQGNHRWRYGVLGGGNVAFLTGARTTEGSACNCGQRQWPTDAVNLPFRRLNLALTGGVFASYQFAPGQWLTIRPQGQVFLNSLTIPDSTRAPRRPWSTGVQIGYSWDLDPRKH</sequence>
<feature type="compositionally biased region" description="Polar residues" evidence="1">
    <location>
        <begin position="126"/>
        <end position="137"/>
    </location>
</feature>
<feature type="region of interest" description="Disordered" evidence="1">
    <location>
        <begin position="121"/>
        <end position="140"/>
    </location>
</feature>
<evidence type="ECO:0000256" key="1">
    <source>
        <dbReference type="SAM" id="MobiDB-lite"/>
    </source>
</evidence>
<accession>A0A3R9NTQ4</accession>
<feature type="domain" description="Outer membrane protein beta-barrel" evidence="2">
    <location>
        <begin position="317"/>
        <end position="455"/>
    </location>
</feature>
<feature type="region of interest" description="Disordered" evidence="1">
    <location>
        <begin position="78"/>
        <end position="113"/>
    </location>
</feature>
<dbReference type="EMBL" id="RWIU01000003">
    <property type="protein sequence ID" value="RSK43319.1"/>
    <property type="molecule type" value="Genomic_DNA"/>
</dbReference>
<evidence type="ECO:0000259" key="2">
    <source>
        <dbReference type="Pfam" id="PF13568"/>
    </source>
</evidence>
<feature type="compositionally biased region" description="Polar residues" evidence="1">
    <location>
        <begin position="78"/>
        <end position="87"/>
    </location>
</feature>
<feature type="region of interest" description="Disordered" evidence="1">
    <location>
        <begin position="150"/>
        <end position="289"/>
    </location>
</feature>
<dbReference type="InterPro" id="IPR025665">
    <property type="entry name" value="Beta-barrel_OMP_2"/>
</dbReference>
<protein>
    <submittedName>
        <fullName evidence="3">PorT family protein</fullName>
    </submittedName>
</protein>
<dbReference type="Proteomes" id="UP000270291">
    <property type="component" value="Unassembled WGS sequence"/>
</dbReference>
<organism evidence="3 4">
    <name type="scientific">Hymenobacter perfusus</name>
    <dbReference type="NCBI Taxonomy" id="1236770"/>
    <lineage>
        <taxon>Bacteria</taxon>
        <taxon>Pseudomonadati</taxon>
        <taxon>Bacteroidota</taxon>
        <taxon>Cytophagia</taxon>
        <taxon>Cytophagales</taxon>
        <taxon>Hymenobacteraceae</taxon>
        <taxon>Hymenobacter</taxon>
    </lineage>
</organism>
<gene>
    <name evidence="3" type="ORF">EI293_10450</name>
</gene>
<comment type="caution">
    <text evidence="3">The sequence shown here is derived from an EMBL/GenBank/DDBJ whole genome shotgun (WGS) entry which is preliminary data.</text>
</comment>
<proteinExistence type="predicted"/>
<feature type="compositionally biased region" description="Basic and acidic residues" evidence="1">
    <location>
        <begin position="267"/>
        <end position="277"/>
    </location>
</feature>
<dbReference type="AlphaFoldDB" id="A0A3R9NTQ4"/>
<reference evidence="3 4" key="1">
    <citation type="submission" date="2018-12" db="EMBL/GenBank/DDBJ databases">
        <authorList>
            <person name="Feng G."/>
            <person name="Zhu H."/>
        </authorList>
    </citation>
    <scope>NUCLEOTIDE SEQUENCE [LARGE SCALE GENOMIC DNA]</scope>
    <source>
        <strain evidence="3 4">LMG 26000</strain>
    </source>
</reference>
<feature type="compositionally biased region" description="Basic residues" evidence="1">
    <location>
        <begin position="278"/>
        <end position="287"/>
    </location>
</feature>
<dbReference type="Pfam" id="PF13568">
    <property type="entry name" value="OMP_b-brl_2"/>
    <property type="match status" value="1"/>
</dbReference>
<dbReference type="OrthoDB" id="863638at2"/>
<evidence type="ECO:0000313" key="3">
    <source>
        <dbReference type="EMBL" id="RSK43319.1"/>
    </source>
</evidence>
<evidence type="ECO:0000313" key="4">
    <source>
        <dbReference type="Proteomes" id="UP000270291"/>
    </source>
</evidence>